<organism evidence="1 2">
    <name type="scientific">Duganella guangzhouensis</name>
    <dbReference type="NCBI Taxonomy" id="2666084"/>
    <lineage>
        <taxon>Bacteria</taxon>
        <taxon>Pseudomonadati</taxon>
        <taxon>Pseudomonadota</taxon>
        <taxon>Betaproteobacteria</taxon>
        <taxon>Burkholderiales</taxon>
        <taxon>Oxalobacteraceae</taxon>
        <taxon>Telluria group</taxon>
        <taxon>Duganella</taxon>
    </lineage>
</organism>
<keyword evidence="2" id="KW-1185">Reference proteome</keyword>
<dbReference type="Proteomes" id="UP000433309">
    <property type="component" value="Unassembled WGS sequence"/>
</dbReference>
<name>A0A6I2L105_9BURK</name>
<protein>
    <submittedName>
        <fullName evidence="1">Uncharacterized protein</fullName>
    </submittedName>
</protein>
<proteinExistence type="predicted"/>
<comment type="caution">
    <text evidence="1">The sequence shown here is derived from an EMBL/GenBank/DDBJ whole genome shotgun (WGS) entry which is preliminary data.</text>
</comment>
<accession>A0A6I2L105</accession>
<dbReference type="AlphaFoldDB" id="A0A6I2L105"/>
<gene>
    <name evidence="1" type="ORF">GJ699_08190</name>
</gene>
<evidence type="ECO:0000313" key="2">
    <source>
        <dbReference type="Proteomes" id="UP000433309"/>
    </source>
</evidence>
<reference evidence="1 2" key="1">
    <citation type="submission" date="2019-11" db="EMBL/GenBank/DDBJ databases">
        <title>Novel species isolated from a subtropical stream in China.</title>
        <authorList>
            <person name="Lu H."/>
        </authorList>
    </citation>
    <scope>NUCLEOTIDE SEQUENCE [LARGE SCALE GENOMIC DNA]</scope>
    <source>
        <strain evidence="1 2">FT80W</strain>
    </source>
</reference>
<dbReference type="RefSeq" id="WP_154374913.1">
    <property type="nucleotide sequence ID" value="NZ_WKJK01000003.1"/>
</dbReference>
<dbReference type="EMBL" id="WKJK01000003">
    <property type="protein sequence ID" value="MRW89959.1"/>
    <property type="molecule type" value="Genomic_DNA"/>
</dbReference>
<sequence>MKHLAGPGDQRERLAHACSADMLHMKRKEIPQEVRAEFDALLHLVGKSWTAPATAPTGATLVRALNDAQIAQAAIKVMVIYDQLTRYQPTCTMPFTPSHDPKTGE</sequence>
<evidence type="ECO:0000313" key="1">
    <source>
        <dbReference type="EMBL" id="MRW89959.1"/>
    </source>
</evidence>